<keyword evidence="4" id="KW-1185">Reference proteome</keyword>
<dbReference type="AlphaFoldDB" id="A0A5C5ZCF3"/>
<accession>A0A5C5ZCF3</accession>
<evidence type="ECO:0000313" key="3">
    <source>
        <dbReference type="EMBL" id="TWT84818.1"/>
    </source>
</evidence>
<protein>
    <recommendedName>
        <fullName evidence="5">Periplasmic heavy metal sensor</fullName>
    </recommendedName>
</protein>
<feature type="chain" id="PRO_5022667627" description="Periplasmic heavy metal sensor" evidence="2">
    <location>
        <begin position="22"/>
        <end position="178"/>
    </location>
</feature>
<name>A0A5C5ZCF3_9BACT</name>
<dbReference type="Proteomes" id="UP000315010">
    <property type="component" value="Unassembled WGS sequence"/>
</dbReference>
<keyword evidence="2" id="KW-0732">Signal</keyword>
<evidence type="ECO:0000256" key="1">
    <source>
        <dbReference type="SAM" id="MobiDB-lite"/>
    </source>
</evidence>
<evidence type="ECO:0000256" key="2">
    <source>
        <dbReference type="SAM" id="SignalP"/>
    </source>
</evidence>
<dbReference type="Gene3D" id="1.20.120.1490">
    <property type="match status" value="1"/>
</dbReference>
<feature type="region of interest" description="Disordered" evidence="1">
    <location>
        <begin position="149"/>
        <end position="178"/>
    </location>
</feature>
<dbReference type="EMBL" id="SJPJ01000001">
    <property type="protein sequence ID" value="TWT84818.1"/>
    <property type="molecule type" value="Genomic_DNA"/>
</dbReference>
<comment type="caution">
    <text evidence="3">The sequence shown here is derived from an EMBL/GenBank/DDBJ whole genome shotgun (WGS) entry which is preliminary data.</text>
</comment>
<dbReference type="OrthoDB" id="283615at2"/>
<evidence type="ECO:0008006" key="5">
    <source>
        <dbReference type="Google" id="ProtNLM"/>
    </source>
</evidence>
<gene>
    <name evidence="3" type="ORF">CA13_62990</name>
</gene>
<dbReference type="RefSeq" id="WP_146402710.1">
    <property type="nucleotide sequence ID" value="NZ_SJPJ01000001.1"/>
</dbReference>
<proteinExistence type="predicted"/>
<organism evidence="3 4">
    <name type="scientific">Novipirellula herctigrandis</name>
    <dbReference type="NCBI Taxonomy" id="2527986"/>
    <lineage>
        <taxon>Bacteria</taxon>
        <taxon>Pseudomonadati</taxon>
        <taxon>Planctomycetota</taxon>
        <taxon>Planctomycetia</taxon>
        <taxon>Pirellulales</taxon>
        <taxon>Pirellulaceae</taxon>
        <taxon>Novipirellula</taxon>
    </lineage>
</organism>
<sequence length="178" mass="19271" precursor="true">MMMKLIGTAALVALLVVPASADEAAGKKKKSKEGGQQRNMAVQMLKQFEAAKLTETQTAKVKEMAKKLTDQVKTLRADGGITNELMKKRTAAQKELRDSGKKGKELMTAVNEAAGLSEAQVAVFGKISEIRMKFQKEIIALLTPEQKELLPARLTKSGKQTNAKKEGKKGGKKKDSNG</sequence>
<feature type="signal peptide" evidence="2">
    <location>
        <begin position="1"/>
        <end position="21"/>
    </location>
</feature>
<feature type="compositionally biased region" description="Basic and acidic residues" evidence="1">
    <location>
        <begin position="163"/>
        <end position="178"/>
    </location>
</feature>
<reference evidence="3 4" key="1">
    <citation type="submission" date="2019-02" db="EMBL/GenBank/DDBJ databases">
        <title>Deep-cultivation of Planctomycetes and their phenomic and genomic characterization uncovers novel biology.</title>
        <authorList>
            <person name="Wiegand S."/>
            <person name="Jogler M."/>
            <person name="Boedeker C."/>
            <person name="Pinto D."/>
            <person name="Vollmers J."/>
            <person name="Rivas-Marin E."/>
            <person name="Kohn T."/>
            <person name="Peeters S.H."/>
            <person name="Heuer A."/>
            <person name="Rast P."/>
            <person name="Oberbeckmann S."/>
            <person name="Bunk B."/>
            <person name="Jeske O."/>
            <person name="Meyerdierks A."/>
            <person name="Storesund J.E."/>
            <person name="Kallscheuer N."/>
            <person name="Luecker S."/>
            <person name="Lage O.M."/>
            <person name="Pohl T."/>
            <person name="Merkel B.J."/>
            <person name="Hornburger P."/>
            <person name="Mueller R.-W."/>
            <person name="Bruemmer F."/>
            <person name="Labrenz M."/>
            <person name="Spormann A.M."/>
            <person name="Op Den Camp H."/>
            <person name="Overmann J."/>
            <person name="Amann R."/>
            <person name="Jetten M.S.M."/>
            <person name="Mascher T."/>
            <person name="Medema M.H."/>
            <person name="Devos D.P."/>
            <person name="Kaster A.-K."/>
            <person name="Ovreas L."/>
            <person name="Rohde M."/>
            <person name="Galperin M.Y."/>
            <person name="Jogler C."/>
        </authorList>
    </citation>
    <scope>NUCLEOTIDE SEQUENCE [LARGE SCALE GENOMIC DNA]</scope>
    <source>
        <strain evidence="3 4">CA13</strain>
    </source>
</reference>
<evidence type="ECO:0000313" key="4">
    <source>
        <dbReference type="Proteomes" id="UP000315010"/>
    </source>
</evidence>